<gene>
    <name evidence="1" type="ORF">SAMN05421504_10691</name>
</gene>
<dbReference type="OrthoDB" id="3677880at2"/>
<dbReference type="Proteomes" id="UP000199515">
    <property type="component" value="Unassembled WGS sequence"/>
</dbReference>
<keyword evidence="2" id="KW-1185">Reference proteome</keyword>
<evidence type="ECO:0000313" key="1">
    <source>
        <dbReference type="EMBL" id="SDY60149.1"/>
    </source>
</evidence>
<sequence>MGLLDSLAPDLLLRKKRDSEMEEDLRKHWLRPGEGLLLWHAPIPGYTGGRIGDELRLPHVPVRQVPEHRFGKCDWPKPHELTTGPGFDGIDWADDQAFSYWFEARQGEQDAVWFADHFTDGWGAAKVVLSDQRIAVVYHSAQLRESGQSLLTTALELPAGRLADVGMPFAGRSVPPPRVIRLGFADGSALYLRDDLTRLRVERAWQLMRG</sequence>
<organism evidence="1 2">
    <name type="scientific">Amycolatopsis xylanica</name>
    <dbReference type="NCBI Taxonomy" id="589385"/>
    <lineage>
        <taxon>Bacteria</taxon>
        <taxon>Bacillati</taxon>
        <taxon>Actinomycetota</taxon>
        <taxon>Actinomycetes</taxon>
        <taxon>Pseudonocardiales</taxon>
        <taxon>Pseudonocardiaceae</taxon>
        <taxon>Amycolatopsis</taxon>
    </lineage>
</organism>
<proteinExistence type="predicted"/>
<dbReference type="RefSeq" id="WP_091293433.1">
    <property type="nucleotide sequence ID" value="NZ_FNON01000006.1"/>
</dbReference>
<dbReference type="STRING" id="589385.SAMN05421504_10691"/>
<dbReference type="AlphaFoldDB" id="A0A1H3L7I3"/>
<reference evidence="1 2" key="1">
    <citation type="submission" date="2016-10" db="EMBL/GenBank/DDBJ databases">
        <authorList>
            <person name="de Groot N.N."/>
        </authorList>
    </citation>
    <scope>NUCLEOTIDE SEQUENCE [LARGE SCALE GENOMIC DNA]</scope>
    <source>
        <strain evidence="1 2">CPCC 202699</strain>
    </source>
</reference>
<protein>
    <submittedName>
        <fullName evidence="1">Uncharacterized protein</fullName>
    </submittedName>
</protein>
<accession>A0A1H3L7I3</accession>
<name>A0A1H3L7I3_9PSEU</name>
<dbReference type="EMBL" id="FNON01000006">
    <property type="protein sequence ID" value="SDY60149.1"/>
    <property type="molecule type" value="Genomic_DNA"/>
</dbReference>
<evidence type="ECO:0000313" key="2">
    <source>
        <dbReference type="Proteomes" id="UP000199515"/>
    </source>
</evidence>